<organism evidence="1">
    <name type="scientific">virus sp. ctJLD79</name>
    <dbReference type="NCBI Taxonomy" id="2827987"/>
    <lineage>
        <taxon>Viruses</taxon>
    </lineage>
</organism>
<accession>A0A8S5REZ3</accession>
<proteinExistence type="predicted"/>
<evidence type="ECO:0000313" key="1">
    <source>
        <dbReference type="EMBL" id="DAE29731.1"/>
    </source>
</evidence>
<name>A0A8S5REZ3_9VIRU</name>
<reference evidence="1" key="1">
    <citation type="journal article" date="2021" name="Proc. Natl. Acad. Sci. U.S.A.">
        <title>A Catalog of Tens of Thousands of Viruses from Human Metagenomes Reveals Hidden Associations with Chronic Diseases.</title>
        <authorList>
            <person name="Tisza M.J."/>
            <person name="Buck C.B."/>
        </authorList>
    </citation>
    <scope>NUCLEOTIDE SEQUENCE</scope>
    <source>
        <strain evidence="1">CtJLD79</strain>
    </source>
</reference>
<protein>
    <submittedName>
        <fullName evidence="1">Uncharacterized protein</fullName>
    </submittedName>
</protein>
<dbReference type="EMBL" id="BK059097">
    <property type="protein sequence ID" value="DAE29731.1"/>
    <property type="molecule type" value="Genomic_DNA"/>
</dbReference>
<sequence length="74" mass="8145">MKHEHLNTRPNAAELESTLFELRCATNIVEAVQIAMTEGVATAEFFTDALCGAVLYLKSVQEHFSTQIFVGGDE</sequence>